<organism evidence="2 3">
    <name type="scientific">Oxalicibacterium flavum</name>
    <dbReference type="NCBI Taxonomy" id="179467"/>
    <lineage>
        <taxon>Bacteria</taxon>
        <taxon>Pseudomonadati</taxon>
        <taxon>Pseudomonadota</taxon>
        <taxon>Betaproteobacteria</taxon>
        <taxon>Burkholderiales</taxon>
        <taxon>Oxalobacteraceae</taxon>
        <taxon>Oxalicibacterium</taxon>
    </lineage>
</organism>
<dbReference type="RefSeq" id="WP_188395545.1">
    <property type="nucleotide sequence ID" value="NZ_BMCG01000003.1"/>
</dbReference>
<accession>A0A8J2XY03</accession>
<dbReference type="EMBL" id="BMCG01000003">
    <property type="protein sequence ID" value="GGC06237.1"/>
    <property type="molecule type" value="Genomic_DNA"/>
</dbReference>
<evidence type="ECO:0000313" key="3">
    <source>
        <dbReference type="Proteomes" id="UP000620266"/>
    </source>
</evidence>
<dbReference type="Proteomes" id="UP000620266">
    <property type="component" value="Unassembled WGS sequence"/>
</dbReference>
<dbReference type="AlphaFoldDB" id="A0A8J2XY03"/>
<feature type="chain" id="PRO_5035271200" evidence="1">
    <location>
        <begin position="31"/>
        <end position="217"/>
    </location>
</feature>
<reference evidence="2" key="2">
    <citation type="submission" date="2020-09" db="EMBL/GenBank/DDBJ databases">
        <authorList>
            <person name="Sun Q."/>
            <person name="Sedlacek I."/>
        </authorList>
    </citation>
    <scope>NUCLEOTIDE SEQUENCE</scope>
    <source>
        <strain evidence="2">CCM 7086</strain>
    </source>
</reference>
<reference evidence="2" key="1">
    <citation type="journal article" date="2014" name="Int. J. Syst. Evol. Microbiol.">
        <title>Complete genome sequence of Corynebacterium casei LMG S-19264T (=DSM 44701T), isolated from a smear-ripened cheese.</title>
        <authorList>
            <consortium name="US DOE Joint Genome Institute (JGI-PGF)"/>
            <person name="Walter F."/>
            <person name="Albersmeier A."/>
            <person name="Kalinowski J."/>
            <person name="Ruckert C."/>
        </authorList>
    </citation>
    <scope>NUCLEOTIDE SEQUENCE</scope>
    <source>
        <strain evidence="2">CCM 7086</strain>
    </source>
</reference>
<protein>
    <submittedName>
        <fullName evidence="2">Uncharacterized protein</fullName>
    </submittedName>
</protein>
<proteinExistence type="predicted"/>
<name>A0A8J2XY03_9BURK</name>
<evidence type="ECO:0000256" key="1">
    <source>
        <dbReference type="SAM" id="SignalP"/>
    </source>
</evidence>
<sequence>MRYTTTAHAATMKVMAGLGLCMLMSVPARAHDLPDNLPVRKLGLWEMVKSGTMEGGAGFKGREQYCLDADADRALHALYILRKELQVVYFDVSCPPPKLEVAGNVFRGEMLCRTNAPNDDAAAGKDFHWEYIFESDSQVKLVEYGMARDILFVGNSEFVEQQRRIGDCAADQKPGDGIIDRPGSREQGEYDNIYESLKVMKKLLNEGREINQRLGPM</sequence>
<keyword evidence="3" id="KW-1185">Reference proteome</keyword>
<comment type="caution">
    <text evidence="2">The sequence shown here is derived from an EMBL/GenBank/DDBJ whole genome shotgun (WGS) entry which is preliminary data.</text>
</comment>
<gene>
    <name evidence="2" type="ORF">GCM10007205_14290</name>
</gene>
<keyword evidence="1" id="KW-0732">Signal</keyword>
<feature type="signal peptide" evidence="1">
    <location>
        <begin position="1"/>
        <end position="30"/>
    </location>
</feature>
<evidence type="ECO:0000313" key="2">
    <source>
        <dbReference type="EMBL" id="GGC06237.1"/>
    </source>
</evidence>